<dbReference type="RefSeq" id="XP_062713929.1">
    <property type="nucleotide sequence ID" value="XM_062857945.1"/>
</dbReference>
<dbReference type="PROSITE" id="PS50878">
    <property type="entry name" value="RT_POL"/>
    <property type="match status" value="1"/>
</dbReference>
<protein>
    <recommendedName>
        <fullName evidence="6">Reverse transcriptase domain-containing protein</fullName>
    </recommendedName>
</protein>
<dbReference type="SUPFAM" id="SSF56672">
    <property type="entry name" value="DNA/RNA polymerases"/>
    <property type="match status" value="1"/>
</dbReference>
<accession>A0ABM1YHB4</accession>
<dbReference type="EnsemblMetazoa" id="AALFPA23_009146.R12545">
    <property type="protein sequence ID" value="AALFPA23_009146.P12545"/>
    <property type="gene ID" value="AALFPA23_009146"/>
</dbReference>
<keyword evidence="5" id="KW-1185">Reference proteome</keyword>
<dbReference type="PANTHER" id="PTHR21301:SF10">
    <property type="entry name" value="REVERSE TRANSCRIPTASE DOMAIN-CONTAINING PROTEIN"/>
    <property type="match status" value="1"/>
</dbReference>
<feature type="compositionally biased region" description="Acidic residues" evidence="1">
    <location>
        <begin position="778"/>
        <end position="791"/>
    </location>
</feature>
<dbReference type="SUPFAM" id="SSF82771">
    <property type="entry name" value="GIY-YIG endonuclease"/>
    <property type="match status" value="1"/>
</dbReference>
<dbReference type="CDD" id="cd10442">
    <property type="entry name" value="GIY-YIG_PLEs"/>
    <property type="match status" value="1"/>
</dbReference>
<evidence type="ECO:0000256" key="1">
    <source>
        <dbReference type="SAM" id="MobiDB-lite"/>
    </source>
</evidence>
<dbReference type="Gene3D" id="3.40.1440.10">
    <property type="entry name" value="GIY-YIG endonuclease"/>
    <property type="match status" value="1"/>
</dbReference>
<evidence type="ECO:0000313" key="4">
    <source>
        <dbReference type="EnsemblMetazoa" id="AALFPA23_009146.P12545"/>
    </source>
</evidence>
<dbReference type="InterPro" id="IPR000305">
    <property type="entry name" value="GIY-YIG_endonuc"/>
</dbReference>
<evidence type="ECO:0000313" key="5">
    <source>
        <dbReference type="Proteomes" id="UP000069940"/>
    </source>
</evidence>
<feature type="domain" description="GIY-YIG" evidence="2">
    <location>
        <begin position="653"/>
        <end position="745"/>
    </location>
</feature>
<sequence>MVPPCLKIRNDIKIDNEASKRELEKIMFKHRIRLLSLLISDTKRTMASLRQTKQNMNRKIDEDFDQPDAERIRKMVKEKTATIFEKVRARERRKVSSMKTRQVMQMNNEAEWIVNTTTVEIPDYVERTLMLGPNFNIEDKGDVPYVELVASIEKSIQRKENADEIRSEVSNAMINHIHYHRQPRHPPEEWIQKEVSKSRKFLKENPNLVVTKADKGSKTVIMDLNEYQTKMQDLLNDGTTYKRMTTNPTNRVLKKMNSFIDEWHRKGYIDFRTQRRLKDSSCNPPRIYGLPKIHKENRPLRPVVSTIGSATYNMARFLADVIGKVVGKTVFHVRNSFDFAEEITGVQTSEEEVLFSLDVVSLYTNVPVDYALRCLEERWPEIEQHTNIDKDSFVDAVKVVLESTFFVYQANVYAQTFGVPMGSPLSPVIANIVMEKLEQECMVKLEEKQIRMRVYKRYVDDCLCVARKDQIQTIVEVFNEFHERLQFTVQEEVDAKIKFLDMMLERENNKITTSWLPKQANGRYLDFTSKSPFQHKQNTAIALIDRAIKLSCGEKREEALNQATRILVKNNYPTWFVHRVRKQRVHKHYNSLDTETGPDQHAKYVSAPYVPCLSEKLRKILRRNDVVLASRPQNKIKHKIFSKMKDPIPPGKQRNVVYSIPCGANDGKVYVGQTKRMLEVRMAEHKNDCKKRNPKSGLAVHNMEEGHSFNFEKTAVIERIEDPETRIIAEVFHIKKMGEKQTVNLQRECGNFNSTYNGLLARLPTRSNTRMGRRPNTNDDEANDETGDVGR</sequence>
<dbReference type="GeneID" id="134290751"/>
<proteinExistence type="predicted"/>
<name>A0ABM1YHB4_AEDAL</name>
<dbReference type="InterPro" id="IPR000477">
    <property type="entry name" value="RT_dom"/>
</dbReference>
<dbReference type="Proteomes" id="UP000069940">
    <property type="component" value="Unassembled WGS sequence"/>
</dbReference>
<dbReference type="PANTHER" id="PTHR21301">
    <property type="entry name" value="REVERSE TRANSCRIPTASE"/>
    <property type="match status" value="1"/>
</dbReference>
<feature type="region of interest" description="Disordered" evidence="1">
    <location>
        <begin position="763"/>
        <end position="791"/>
    </location>
</feature>
<feature type="domain" description="Reverse transcriptase" evidence="3">
    <location>
        <begin position="271"/>
        <end position="520"/>
    </location>
</feature>
<reference evidence="4" key="2">
    <citation type="submission" date="2025-05" db="UniProtKB">
        <authorList>
            <consortium name="EnsemblMetazoa"/>
        </authorList>
    </citation>
    <scope>IDENTIFICATION</scope>
    <source>
        <strain evidence="4">Foshan</strain>
    </source>
</reference>
<dbReference type="SMART" id="SM00465">
    <property type="entry name" value="GIYc"/>
    <property type="match status" value="1"/>
</dbReference>
<dbReference type="InterPro" id="IPR043502">
    <property type="entry name" value="DNA/RNA_pol_sf"/>
</dbReference>
<dbReference type="Pfam" id="PF26215">
    <property type="entry name" value="HTH_animal"/>
    <property type="match status" value="1"/>
</dbReference>
<dbReference type="InterPro" id="IPR035901">
    <property type="entry name" value="GIY-YIG_endonuc_sf"/>
</dbReference>
<dbReference type="CDD" id="cd00304">
    <property type="entry name" value="RT_like"/>
    <property type="match status" value="1"/>
</dbReference>
<reference evidence="5" key="1">
    <citation type="journal article" date="2015" name="Proc. Natl. Acad. Sci. U.S.A.">
        <title>Genome sequence of the Asian Tiger mosquito, Aedes albopictus, reveals insights into its biology, genetics, and evolution.</title>
        <authorList>
            <person name="Chen X.G."/>
            <person name="Jiang X."/>
            <person name="Gu J."/>
            <person name="Xu M."/>
            <person name="Wu Y."/>
            <person name="Deng Y."/>
            <person name="Zhang C."/>
            <person name="Bonizzoni M."/>
            <person name="Dermauw W."/>
            <person name="Vontas J."/>
            <person name="Armbruster P."/>
            <person name="Huang X."/>
            <person name="Yang Y."/>
            <person name="Zhang H."/>
            <person name="He W."/>
            <person name="Peng H."/>
            <person name="Liu Y."/>
            <person name="Wu K."/>
            <person name="Chen J."/>
            <person name="Lirakis M."/>
            <person name="Topalis P."/>
            <person name="Van Leeuwen T."/>
            <person name="Hall A.B."/>
            <person name="Jiang X."/>
            <person name="Thorpe C."/>
            <person name="Mueller R.L."/>
            <person name="Sun C."/>
            <person name="Waterhouse R.M."/>
            <person name="Yan G."/>
            <person name="Tu Z.J."/>
            <person name="Fang X."/>
            <person name="James A.A."/>
        </authorList>
    </citation>
    <scope>NUCLEOTIDE SEQUENCE [LARGE SCALE GENOMIC DNA]</scope>
    <source>
        <strain evidence="5">Foshan</strain>
    </source>
</reference>
<evidence type="ECO:0008006" key="6">
    <source>
        <dbReference type="Google" id="ProtNLM"/>
    </source>
</evidence>
<evidence type="ECO:0000259" key="2">
    <source>
        <dbReference type="PROSITE" id="PS50164"/>
    </source>
</evidence>
<dbReference type="InterPro" id="IPR058912">
    <property type="entry name" value="HTH_animal"/>
</dbReference>
<organism evidence="4 5">
    <name type="scientific">Aedes albopictus</name>
    <name type="common">Asian tiger mosquito</name>
    <name type="synonym">Stegomyia albopicta</name>
    <dbReference type="NCBI Taxonomy" id="7160"/>
    <lineage>
        <taxon>Eukaryota</taxon>
        <taxon>Metazoa</taxon>
        <taxon>Ecdysozoa</taxon>
        <taxon>Arthropoda</taxon>
        <taxon>Hexapoda</taxon>
        <taxon>Insecta</taxon>
        <taxon>Pterygota</taxon>
        <taxon>Neoptera</taxon>
        <taxon>Endopterygota</taxon>
        <taxon>Diptera</taxon>
        <taxon>Nematocera</taxon>
        <taxon>Culicoidea</taxon>
        <taxon>Culicidae</taxon>
        <taxon>Culicinae</taxon>
        <taxon>Aedini</taxon>
        <taxon>Aedes</taxon>
        <taxon>Stegomyia</taxon>
    </lineage>
</organism>
<dbReference type="PROSITE" id="PS50164">
    <property type="entry name" value="GIY_YIG"/>
    <property type="match status" value="1"/>
</dbReference>
<evidence type="ECO:0000259" key="3">
    <source>
        <dbReference type="PROSITE" id="PS50878"/>
    </source>
</evidence>
<dbReference type="Pfam" id="PF00078">
    <property type="entry name" value="RVT_1"/>
    <property type="match status" value="1"/>
</dbReference>